<feature type="repeat" description="ANK" evidence="3">
    <location>
        <begin position="852"/>
        <end position="884"/>
    </location>
</feature>
<evidence type="ECO:0000256" key="4">
    <source>
        <dbReference type="SAM" id="MobiDB-lite"/>
    </source>
</evidence>
<dbReference type="OrthoDB" id="539213at2759"/>
<dbReference type="RefSeq" id="XP_046005072.1">
    <property type="nucleotide sequence ID" value="XM_046157434.1"/>
</dbReference>
<dbReference type="GeneID" id="70186980"/>
<dbReference type="SUPFAM" id="SSF48403">
    <property type="entry name" value="Ankyrin repeat"/>
    <property type="match status" value="2"/>
</dbReference>
<comment type="caution">
    <text evidence="5">The sequence shown here is derived from an EMBL/GenBank/DDBJ whole genome shotgun (WGS) entry which is preliminary data.</text>
</comment>
<proteinExistence type="predicted"/>
<dbReference type="Gene3D" id="1.25.40.20">
    <property type="entry name" value="Ankyrin repeat-containing domain"/>
    <property type="match status" value="2"/>
</dbReference>
<dbReference type="PROSITE" id="PS50297">
    <property type="entry name" value="ANK_REP_REGION"/>
    <property type="match status" value="1"/>
</dbReference>
<reference evidence="5" key="1">
    <citation type="journal article" date="2021" name="Nat. Commun.">
        <title>Genetic determinants of endophytism in the Arabidopsis root mycobiome.</title>
        <authorList>
            <person name="Mesny F."/>
            <person name="Miyauchi S."/>
            <person name="Thiergart T."/>
            <person name="Pickel B."/>
            <person name="Atanasova L."/>
            <person name="Karlsson M."/>
            <person name="Huettel B."/>
            <person name="Barry K.W."/>
            <person name="Haridas S."/>
            <person name="Chen C."/>
            <person name="Bauer D."/>
            <person name="Andreopoulos W."/>
            <person name="Pangilinan J."/>
            <person name="LaButti K."/>
            <person name="Riley R."/>
            <person name="Lipzen A."/>
            <person name="Clum A."/>
            <person name="Drula E."/>
            <person name="Henrissat B."/>
            <person name="Kohler A."/>
            <person name="Grigoriev I.V."/>
            <person name="Martin F.M."/>
            <person name="Hacquard S."/>
        </authorList>
    </citation>
    <scope>NUCLEOTIDE SEQUENCE</scope>
    <source>
        <strain evidence="5">MPI-CAGE-CH-0230</strain>
    </source>
</reference>
<name>A0A9P8XRF7_9PEZI</name>
<dbReference type="EMBL" id="JAGTJQ010000013">
    <property type="protein sequence ID" value="KAH7014105.1"/>
    <property type="molecule type" value="Genomic_DNA"/>
</dbReference>
<evidence type="ECO:0000313" key="5">
    <source>
        <dbReference type="EMBL" id="KAH7014105.1"/>
    </source>
</evidence>
<keyword evidence="2 3" id="KW-0040">ANK repeat</keyword>
<dbReference type="InterPro" id="IPR036770">
    <property type="entry name" value="Ankyrin_rpt-contain_sf"/>
</dbReference>
<dbReference type="InterPro" id="IPR002110">
    <property type="entry name" value="Ankyrin_rpt"/>
</dbReference>
<dbReference type="SMART" id="SM00248">
    <property type="entry name" value="ANK"/>
    <property type="match status" value="5"/>
</dbReference>
<protein>
    <recommendedName>
        <fullName evidence="7">Ankyrin repeat-containing domain protein</fullName>
    </recommendedName>
</protein>
<gene>
    <name evidence="5" type="ORF">B0I36DRAFT_355372</name>
</gene>
<dbReference type="Pfam" id="PF12796">
    <property type="entry name" value="Ank_2"/>
    <property type="match status" value="1"/>
</dbReference>
<evidence type="ECO:0000256" key="2">
    <source>
        <dbReference type="ARBA" id="ARBA00023043"/>
    </source>
</evidence>
<dbReference type="PANTHER" id="PTHR24198:SF165">
    <property type="entry name" value="ANKYRIN REPEAT-CONTAINING PROTEIN-RELATED"/>
    <property type="match status" value="1"/>
</dbReference>
<evidence type="ECO:0000256" key="1">
    <source>
        <dbReference type="ARBA" id="ARBA00022737"/>
    </source>
</evidence>
<feature type="compositionally biased region" description="Polar residues" evidence="4">
    <location>
        <begin position="104"/>
        <end position="119"/>
    </location>
</feature>
<accession>A0A9P8XRF7</accession>
<organism evidence="5 6">
    <name type="scientific">Microdochium trichocladiopsis</name>
    <dbReference type="NCBI Taxonomy" id="1682393"/>
    <lineage>
        <taxon>Eukaryota</taxon>
        <taxon>Fungi</taxon>
        <taxon>Dikarya</taxon>
        <taxon>Ascomycota</taxon>
        <taxon>Pezizomycotina</taxon>
        <taxon>Sordariomycetes</taxon>
        <taxon>Xylariomycetidae</taxon>
        <taxon>Xylariales</taxon>
        <taxon>Microdochiaceae</taxon>
        <taxon>Microdochium</taxon>
    </lineage>
</organism>
<keyword evidence="6" id="KW-1185">Reference proteome</keyword>
<feature type="region of interest" description="Disordered" evidence="4">
    <location>
        <begin position="103"/>
        <end position="124"/>
    </location>
</feature>
<evidence type="ECO:0008006" key="7">
    <source>
        <dbReference type="Google" id="ProtNLM"/>
    </source>
</evidence>
<dbReference type="Proteomes" id="UP000756346">
    <property type="component" value="Unassembled WGS sequence"/>
</dbReference>
<dbReference type="PROSITE" id="PS50088">
    <property type="entry name" value="ANK_REPEAT"/>
    <property type="match status" value="1"/>
</dbReference>
<dbReference type="PANTHER" id="PTHR24198">
    <property type="entry name" value="ANKYRIN REPEAT AND PROTEIN KINASE DOMAIN-CONTAINING PROTEIN"/>
    <property type="match status" value="1"/>
</dbReference>
<dbReference type="AlphaFoldDB" id="A0A9P8XRF7"/>
<sequence>MSFLPGMDLLPLAGGVIVRLAQANDAQPPEAAAISAGSAVPDSGIPSAPSDLAIVTPSSEGVQVEGSCKDHDTTSPTVAHGQATTINDCTMAGTVGPPLRPSMVPSTEPVSAHSSQSIGISPPSHLAVPSRNHQEGFATRYHVDNLPCLQIFQFLEEVFTKRDAESEIARNTSRRFEQYSQSSFRFPRMPQQRLEYILASAYEWSGIHLTHNRFQIHGFDISKFLAGALFKLSNTMTNAVSTQEDWRLHTIFFARLSPPIWSALARSQLPVVKLAMERLMIVTLNLDDSHAFQTMLLLNLHPMWTHPPTIIHKLAASNARECLTSFLSSLAPVEKVIEAVFKSSDRALRYGPKHTFSSLMVWLSKKLRSNDLSPSVLRYIQGLAHSESLIAGKPILVAALGHEADRLFPDSTLTNSIAAGLNDQQMIFRLMIDLGCCVSDLVVRKSLSVNPMDSTVAQLETLCGLRCVVEDDYDKMVFQFLGRVSEDIETCRAAFFGFALLLTSECRGSRYAFATLDGVTLMIHAVWHLKHFGSRPAIQACIEWLQHHGVTICHKVVAAAVSRNDTIDTLQQIQQLGADIKAYGGRALAVAASNIGDATVNWLLEQGLSVDAAVDNYGKTALSETGREQVNDSFWGVPLPSRYLHEYFTTPRLSAPEASFRLIDLGARAIANVAESPSSSFLSSLIGCSDDYSPSTWLPLLSRLDLRDKKASTFLERCVGREAWDLFDTTISRGAPPTPDVLGYALHEKAPETLINGLLSAGVRVNIDLEEGLDPEDYWHPAEEGCRSWNMSIIKQFEAQDGDLHGKFGHNNSLLKAACEERPATPIERRNRNFLVRYFIERGADVDATSLHGRRALYEAASNGDLELAMLLLDNGARCDMVARQPWRSNPESVLDVAVHMQRLDTVQLLLNVGARSAVPGLTGFDGAIQYALTNGNEHIRQLLERFAATEGAD</sequence>
<keyword evidence="1" id="KW-0677">Repeat</keyword>
<evidence type="ECO:0000313" key="6">
    <source>
        <dbReference type="Proteomes" id="UP000756346"/>
    </source>
</evidence>
<evidence type="ECO:0000256" key="3">
    <source>
        <dbReference type="PROSITE-ProRule" id="PRU00023"/>
    </source>
</evidence>